<dbReference type="CDD" id="cd06262">
    <property type="entry name" value="metallo-hydrolase-like_MBL-fold"/>
    <property type="match status" value="1"/>
</dbReference>
<name>A0A3N4Z9X7_9MICO</name>
<dbReference type="EMBL" id="RKRA01000001">
    <property type="protein sequence ID" value="RPF28716.1"/>
    <property type="molecule type" value="Genomic_DNA"/>
</dbReference>
<proteinExistence type="predicted"/>
<dbReference type="Gene3D" id="3.60.15.10">
    <property type="entry name" value="Ribonuclease Z/Hydroxyacylglutathione hydrolase-like"/>
    <property type="match status" value="1"/>
</dbReference>
<dbReference type="SMART" id="SM00849">
    <property type="entry name" value="Lactamase_B"/>
    <property type="match status" value="1"/>
</dbReference>
<feature type="compositionally biased region" description="Basic and acidic residues" evidence="1">
    <location>
        <begin position="247"/>
        <end position="260"/>
    </location>
</feature>
<keyword evidence="3" id="KW-0378">Hydrolase</keyword>
<dbReference type="InterPro" id="IPR001279">
    <property type="entry name" value="Metallo-B-lactamas"/>
</dbReference>
<dbReference type="Pfam" id="PF00753">
    <property type="entry name" value="Lactamase_B"/>
    <property type="match status" value="1"/>
</dbReference>
<dbReference type="GO" id="GO:0016787">
    <property type="term" value="F:hydrolase activity"/>
    <property type="evidence" value="ECO:0007669"/>
    <property type="project" value="UniProtKB-KW"/>
</dbReference>
<comment type="caution">
    <text evidence="3">The sequence shown here is derived from an EMBL/GenBank/DDBJ whole genome shotgun (WGS) entry which is preliminary data.</text>
</comment>
<evidence type="ECO:0000313" key="3">
    <source>
        <dbReference type="EMBL" id="RPF28716.1"/>
    </source>
</evidence>
<evidence type="ECO:0000259" key="2">
    <source>
        <dbReference type="SMART" id="SM00849"/>
    </source>
</evidence>
<sequence>MTRGLEEVAPGVHVATARRWATTSTVVVASNGSCLLVDPALTPAELDGLAATVAVRGWRVSAVLSTHPHWDHLLVPAPLTGVAHVASAAAVRAARDGRTALVAEAAASGTGAEAHLRVPDALPTAVAEDGPAVPAWPAVRLVEHRAHAPGHLTVVVPAARALLVGDMLSDREVPLLDLDAADPLGDYAEALALLVPLLRDADVVVPGHGAVATAAEARARLVADLRYLDRLAAGRPGTDPRLIDPWVRAEHDRQAARSDPPDGPPAGPAPRSGS</sequence>
<feature type="region of interest" description="Disordered" evidence="1">
    <location>
        <begin position="239"/>
        <end position="274"/>
    </location>
</feature>
<dbReference type="PANTHER" id="PTHR42951">
    <property type="entry name" value="METALLO-BETA-LACTAMASE DOMAIN-CONTAINING"/>
    <property type="match status" value="1"/>
</dbReference>
<gene>
    <name evidence="3" type="ORF">EDD32_3255</name>
</gene>
<feature type="domain" description="Metallo-beta-lactamase" evidence="2">
    <location>
        <begin position="22"/>
        <end position="208"/>
    </location>
</feature>
<dbReference type="SUPFAM" id="SSF56281">
    <property type="entry name" value="Metallo-hydrolase/oxidoreductase"/>
    <property type="match status" value="1"/>
</dbReference>
<dbReference type="InterPro" id="IPR036866">
    <property type="entry name" value="RibonucZ/Hydroxyglut_hydro"/>
</dbReference>
<evidence type="ECO:0000256" key="1">
    <source>
        <dbReference type="SAM" id="MobiDB-lite"/>
    </source>
</evidence>
<protein>
    <submittedName>
        <fullName evidence="3">Glyoxylase-like metal-dependent hydrolase (Beta-lactamase superfamily II)</fullName>
    </submittedName>
</protein>
<reference evidence="3 4" key="1">
    <citation type="submission" date="2018-11" db="EMBL/GenBank/DDBJ databases">
        <title>Sequencing the genomes of 1000 actinobacteria strains.</title>
        <authorList>
            <person name="Klenk H.-P."/>
        </authorList>
    </citation>
    <scope>NUCLEOTIDE SEQUENCE [LARGE SCALE GENOMIC DNA]</scope>
    <source>
        <strain evidence="3 4">DSM 14418</strain>
    </source>
</reference>
<dbReference type="InterPro" id="IPR050855">
    <property type="entry name" value="NDM-1-like"/>
</dbReference>
<dbReference type="OrthoDB" id="3813329at2"/>
<organism evidence="3 4">
    <name type="scientific">Georgenia muralis</name>
    <dbReference type="NCBI Taxonomy" id="154117"/>
    <lineage>
        <taxon>Bacteria</taxon>
        <taxon>Bacillati</taxon>
        <taxon>Actinomycetota</taxon>
        <taxon>Actinomycetes</taxon>
        <taxon>Micrococcales</taxon>
        <taxon>Bogoriellaceae</taxon>
        <taxon>Georgenia</taxon>
    </lineage>
</organism>
<dbReference type="PANTHER" id="PTHR42951:SF22">
    <property type="entry name" value="METALLO BETA-LACTAMASE SUPERFAMILY LIPOPROTEIN"/>
    <property type="match status" value="1"/>
</dbReference>
<evidence type="ECO:0000313" key="4">
    <source>
        <dbReference type="Proteomes" id="UP000280726"/>
    </source>
</evidence>
<keyword evidence="4" id="KW-1185">Reference proteome</keyword>
<dbReference type="AlphaFoldDB" id="A0A3N4Z9X7"/>
<accession>A0A3N4Z9X7</accession>
<dbReference type="Proteomes" id="UP000280726">
    <property type="component" value="Unassembled WGS sequence"/>
</dbReference>